<dbReference type="Proteomes" id="UP000307749">
    <property type="component" value="Unassembled WGS sequence"/>
</dbReference>
<proteinExistence type="predicted"/>
<dbReference type="EMBL" id="MWQO01000061">
    <property type="protein sequence ID" value="THD07339.1"/>
    <property type="molecule type" value="Genomic_DNA"/>
</dbReference>
<evidence type="ECO:0000313" key="1">
    <source>
        <dbReference type="EMBL" id="THD07339.1"/>
    </source>
</evidence>
<accession>A0A4S3KFR2</accession>
<comment type="caution">
    <text evidence="1">The sequence shown here is derived from an EMBL/GenBank/DDBJ whole genome shotgun (WGS) entry which is preliminary data.</text>
</comment>
<organism evidence="1 2">
    <name type="scientific">Metallibacterium scheffleri</name>
    <dbReference type="NCBI Taxonomy" id="993689"/>
    <lineage>
        <taxon>Bacteria</taxon>
        <taxon>Pseudomonadati</taxon>
        <taxon>Pseudomonadota</taxon>
        <taxon>Gammaproteobacteria</taxon>
        <taxon>Lysobacterales</taxon>
        <taxon>Rhodanobacteraceae</taxon>
        <taxon>Metallibacterium</taxon>
    </lineage>
</organism>
<protein>
    <submittedName>
        <fullName evidence="1">Uncharacterized protein</fullName>
    </submittedName>
</protein>
<gene>
    <name evidence="1" type="ORF">B1806_14995</name>
</gene>
<keyword evidence="2" id="KW-1185">Reference proteome</keyword>
<sequence length="94" mass="10417">MATKRLAQTSGDRVQRVEDGLVLRYGPLLTMADVSEVLRYPSVQAVQKARLRGSLPIKMVRIPPRRGWFVSSRSLAEFLATVELQSAGEGCSKE</sequence>
<evidence type="ECO:0000313" key="2">
    <source>
        <dbReference type="Proteomes" id="UP000307749"/>
    </source>
</evidence>
<dbReference type="AlphaFoldDB" id="A0A4S3KFR2"/>
<name>A0A4S3KFR2_9GAMM</name>
<reference evidence="1 2" key="1">
    <citation type="submission" date="2017-02" db="EMBL/GenBank/DDBJ databases">
        <title>Whole genome sequencing of Metallibacterium scheffleri DSM 24874 (T).</title>
        <authorList>
            <person name="Kumar S."/>
            <person name="Patil P."/>
            <person name="Patil P.B."/>
        </authorList>
    </citation>
    <scope>NUCLEOTIDE SEQUENCE [LARGE SCALE GENOMIC DNA]</scope>
    <source>
        <strain evidence="1 2">DSM 24874</strain>
    </source>
</reference>
<dbReference type="STRING" id="993689.GCA_002077135_00006"/>